<evidence type="ECO:0000259" key="1">
    <source>
        <dbReference type="Pfam" id="PF25509"/>
    </source>
</evidence>
<reference evidence="2" key="1">
    <citation type="submission" date="2020-08" db="EMBL/GenBank/DDBJ databases">
        <title>Genome public.</title>
        <authorList>
            <person name="Liu C."/>
            <person name="Sun Q."/>
        </authorList>
    </citation>
    <scope>NUCLEOTIDE SEQUENCE</scope>
    <source>
        <strain evidence="2">NSJ-68</strain>
    </source>
</reference>
<sequence>MIKRLLNCSPKEMLALKPAELKDAIRMSEGRAVSALARTRGNNYIQYVTNAEVCAGFGADIVIMDTYNPKAPLFPGLPSKNPEDDEPFREIQIQIGKGWTAREIRNMIGRPLGTTLILNSPAYGGQSVDTGFADSKKGYVAGNPLHDWDDLEICIEQGFDIVMIGGWCGEKQLVETTREAVKRAKGRVLILSGVPHGPGLIYAQNSPYDLRELMTPHFAAALADAGADIIDMPAAGSLPGFTMDYVGKIVDAAHAGGALINAGIHNSQEGTDEETIRRLAIDNKTMGVDMYMLGDAGVNENMGLPEVINALCIAVKGHRHTYRRMAESPLR</sequence>
<gene>
    <name evidence="2" type="ORF">H8S44_01805</name>
</gene>
<comment type="caution">
    <text evidence="2">The sequence shown here is derived from an EMBL/GenBank/DDBJ whole genome shotgun (WGS) entry which is preliminary data.</text>
</comment>
<accession>A0A923LA82</accession>
<keyword evidence="3" id="KW-1185">Reference proteome</keyword>
<dbReference type="Proteomes" id="UP000649345">
    <property type="component" value="Unassembled WGS sequence"/>
</dbReference>
<dbReference type="AlphaFoldDB" id="A0A923LA82"/>
<name>A0A923LA82_9FIRM</name>
<evidence type="ECO:0000313" key="2">
    <source>
        <dbReference type="EMBL" id="MBC5658520.1"/>
    </source>
</evidence>
<proteinExistence type="predicted"/>
<dbReference type="Pfam" id="PF25509">
    <property type="entry name" value="DUF7916"/>
    <property type="match status" value="1"/>
</dbReference>
<protein>
    <recommendedName>
        <fullName evidence="1">DUF7916 domain-containing protein</fullName>
    </recommendedName>
</protein>
<dbReference type="SUPFAM" id="SSF51366">
    <property type="entry name" value="Ribulose-phoshate binding barrel"/>
    <property type="match status" value="1"/>
</dbReference>
<dbReference type="EMBL" id="JACOOR010000001">
    <property type="protein sequence ID" value="MBC5658520.1"/>
    <property type="molecule type" value="Genomic_DNA"/>
</dbReference>
<dbReference type="InterPro" id="IPR011060">
    <property type="entry name" value="RibuloseP-bd_barrel"/>
</dbReference>
<dbReference type="RefSeq" id="WP_186872771.1">
    <property type="nucleotide sequence ID" value="NZ_JACOOR010000001.1"/>
</dbReference>
<dbReference type="InterPro" id="IPR057238">
    <property type="entry name" value="DUF7916"/>
</dbReference>
<organism evidence="2 3">
    <name type="scientific">Anaerosacchariphilus hominis</name>
    <dbReference type="NCBI Taxonomy" id="2763017"/>
    <lineage>
        <taxon>Bacteria</taxon>
        <taxon>Bacillati</taxon>
        <taxon>Bacillota</taxon>
        <taxon>Clostridia</taxon>
        <taxon>Lachnospirales</taxon>
        <taxon>Lachnospiraceae</taxon>
        <taxon>Anaerosacchariphilus</taxon>
    </lineage>
</organism>
<evidence type="ECO:0000313" key="3">
    <source>
        <dbReference type="Proteomes" id="UP000649345"/>
    </source>
</evidence>
<feature type="domain" description="DUF7916" evidence="1">
    <location>
        <begin position="6"/>
        <end position="331"/>
    </location>
</feature>